<dbReference type="InterPro" id="IPR036097">
    <property type="entry name" value="HisK_dim/P_sf"/>
</dbReference>
<keyword evidence="5" id="KW-0418">Kinase</keyword>
<dbReference type="Gene3D" id="1.10.287.130">
    <property type="match status" value="1"/>
</dbReference>
<dbReference type="PROSITE" id="PS50113">
    <property type="entry name" value="PAC"/>
    <property type="match status" value="2"/>
</dbReference>
<dbReference type="PANTHER" id="PTHR43304">
    <property type="entry name" value="PHYTOCHROME-LIKE PROTEIN CPH1"/>
    <property type="match status" value="1"/>
</dbReference>
<dbReference type="InterPro" id="IPR036890">
    <property type="entry name" value="HATPase_C_sf"/>
</dbReference>
<dbReference type="Proteomes" id="UP001062165">
    <property type="component" value="Chromosome"/>
</dbReference>
<comment type="catalytic activity">
    <reaction evidence="1">
        <text>ATP + protein L-histidine = ADP + protein N-phospho-L-histidine.</text>
        <dbReference type="EC" id="2.7.13.3"/>
    </reaction>
</comment>
<feature type="domain" description="Histidine kinase" evidence="7">
    <location>
        <begin position="565"/>
        <end position="777"/>
    </location>
</feature>
<dbReference type="InterPro" id="IPR001610">
    <property type="entry name" value="PAC"/>
</dbReference>
<dbReference type="InterPro" id="IPR005467">
    <property type="entry name" value="His_kinase_dom"/>
</dbReference>
<dbReference type="InterPro" id="IPR035965">
    <property type="entry name" value="PAS-like_dom_sf"/>
</dbReference>
<dbReference type="InterPro" id="IPR029016">
    <property type="entry name" value="GAF-like_dom_sf"/>
</dbReference>
<evidence type="ECO:0000256" key="3">
    <source>
        <dbReference type="ARBA" id="ARBA00022553"/>
    </source>
</evidence>
<evidence type="ECO:0000256" key="4">
    <source>
        <dbReference type="ARBA" id="ARBA00022679"/>
    </source>
</evidence>
<dbReference type="InterPro" id="IPR004358">
    <property type="entry name" value="Sig_transdc_His_kin-like_C"/>
</dbReference>
<evidence type="ECO:0000259" key="8">
    <source>
        <dbReference type="PROSITE" id="PS50112"/>
    </source>
</evidence>
<evidence type="ECO:0000313" key="11">
    <source>
        <dbReference type="Proteomes" id="UP001062165"/>
    </source>
</evidence>
<dbReference type="Gene3D" id="3.30.450.20">
    <property type="entry name" value="PAS domain"/>
    <property type="match status" value="2"/>
</dbReference>
<dbReference type="EC" id="2.7.13.3" evidence="2"/>
<dbReference type="Pfam" id="PF02518">
    <property type="entry name" value="HATPase_c"/>
    <property type="match status" value="1"/>
</dbReference>
<evidence type="ECO:0000256" key="5">
    <source>
        <dbReference type="ARBA" id="ARBA00022777"/>
    </source>
</evidence>
<dbReference type="PANTHER" id="PTHR43304:SF1">
    <property type="entry name" value="PAC DOMAIN-CONTAINING PROTEIN"/>
    <property type="match status" value="1"/>
</dbReference>
<dbReference type="SUPFAM" id="SSF47384">
    <property type="entry name" value="Homodimeric domain of signal transducing histidine kinase"/>
    <property type="match status" value="1"/>
</dbReference>
<evidence type="ECO:0000256" key="2">
    <source>
        <dbReference type="ARBA" id="ARBA00012438"/>
    </source>
</evidence>
<keyword evidence="6" id="KW-0175">Coiled coil</keyword>
<dbReference type="PROSITE" id="PS50112">
    <property type="entry name" value="PAS"/>
    <property type="match status" value="1"/>
</dbReference>
<dbReference type="SMART" id="SM00387">
    <property type="entry name" value="HATPase_c"/>
    <property type="match status" value="1"/>
</dbReference>
<dbReference type="Gene3D" id="3.30.565.10">
    <property type="entry name" value="Histidine kinase-like ATPase, C-terminal domain"/>
    <property type="match status" value="1"/>
</dbReference>
<dbReference type="SMART" id="SM00091">
    <property type="entry name" value="PAS"/>
    <property type="match status" value="2"/>
</dbReference>
<dbReference type="NCBIfam" id="TIGR00229">
    <property type="entry name" value="sensory_box"/>
    <property type="match status" value="2"/>
</dbReference>
<dbReference type="SMART" id="SM00086">
    <property type="entry name" value="PAC"/>
    <property type="match status" value="2"/>
</dbReference>
<dbReference type="InterPro" id="IPR003594">
    <property type="entry name" value="HATPase_dom"/>
</dbReference>
<dbReference type="Gene3D" id="3.30.450.40">
    <property type="match status" value="1"/>
</dbReference>
<dbReference type="EMBL" id="CP106735">
    <property type="protein sequence ID" value="UXX80799.1"/>
    <property type="molecule type" value="Genomic_DNA"/>
</dbReference>
<reference evidence="10" key="1">
    <citation type="submission" date="2022-10" db="EMBL/GenBank/DDBJ databases">
        <title>Comparative genomics and taxonomic characterization of three novel marine species of genus Reichenbachiella exhibiting antioxidant and polysaccharide degradation activities.</title>
        <authorList>
            <person name="Muhammad N."/>
            <person name="Lee Y.-J."/>
            <person name="Ko J."/>
            <person name="Kim S.-G."/>
        </authorList>
    </citation>
    <scope>NUCLEOTIDE SEQUENCE</scope>
    <source>
        <strain evidence="10">Wsw4-B4</strain>
    </source>
</reference>
<dbReference type="Pfam" id="PF13426">
    <property type="entry name" value="PAS_9"/>
    <property type="match status" value="1"/>
</dbReference>
<protein>
    <recommendedName>
        <fullName evidence="2">histidine kinase</fullName>
        <ecNumber evidence="2">2.7.13.3</ecNumber>
    </recommendedName>
</protein>
<feature type="coiled-coil region" evidence="6">
    <location>
        <begin position="531"/>
        <end position="562"/>
    </location>
</feature>
<dbReference type="InterPro" id="IPR000700">
    <property type="entry name" value="PAS-assoc_C"/>
</dbReference>
<accession>A0ABY6D4G5</accession>
<dbReference type="PRINTS" id="PR00344">
    <property type="entry name" value="BCTRLSENSOR"/>
</dbReference>
<keyword evidence="3" id="KW-0597">Phosphoprotein</keyword>
<dbReference type="SUPFAM" id="SSF55874">
    <property type="entry name" value="ATPase domain of HSP90 chaperone/DNA topoisomerase II/histidine kinase"/>
    <property type="match status" value="1"/>
</dbReference>
<evidence type="ECO:0000256" key="1">
    <source>
        <dbReference type="ARBA" id="ARBA00000085"/>
    </source>
</evidence>
<dbReference type="InterPro" id="IPR013655">
    <property type="entry name" value="PAS_fold_3"/>
</dbReference>
<feature type="domain" description="PAC" evidence="9">
    <location>
        <begin position="490"/>
        <end position="540"/>
    </location>
</feature>
<feature type="domain" description="PAS" evidence="8">
    <location>
        <begin position="283"/>
        <end position="340"/>
    </location>
</feature>
<sequence>MSEIAIKSSLLSVVKYPIFRVDKSGLILECHVHHKFDAIHFAHRLEGRNISEFDYLPNAIDVVRFCLGNQKTEVTYFSVPDNDGAEKYFEAEIVPSGTDEVIAVVKEITQRKRQEAELIQYYNLIQNIYQGTSSSTGIAFMDHLTRQFCKAFNGDFSFIALFDNKKLSTVSYATFNQILDNETFEVEGSPFENLHQDDIISISADCLLIYPDFAPFQKHEIQGLIGIPLYYPDEPSKPAGVMCVMFEKFYHTFQHYEKILQIFSTRAAAELDRIRRTQQLEASEEKFKALYHNTPALFNSVDREGKITEAGDFFLETTGYTRDEVIGKMAFDFLTSESKEFGMTKIFPEYTKTGYCKDVPFQFVKKNGEVMDILFSSVIVKDEEGNFQKSLTSLQDVTEINRRRRDIIKSESRVSEDAQRLQSLFDHSPVGIIIHSKGIIKKVNVETIRLTKAKSSKDIVGKSPMDFIHPDSQEVASQRIHNIYTKKTAHKNEQKFICLDGSVIWVEAMGTLISYEGEPAVQIAIYDITDRKQAQEKILEDEKKLKQLNDHLTRQNNQLEEFAHIASHNLRAPITNMMSLIQIKESAPDPVTELFVWENLKKGVANLDETIVELNEVVKTSWELDKRKRKVKLSVVLQKVLSSIKNELTEAGGEVISDFAAFDAMIYPKVYLESILINLITNGLKYARADRPPVIQVYTCIRDGAKCLEVRDNGLGIDVNKFGNKIFGLRKTFHNHPDARGVGLFITKAQVESMGGTIRVESEIGNGSNFIINFGDV</sequence>
<dbReference type="Pfam" id="PF08447">
    <property type="entry name" value="PAS_3"/>
    <property type="match status" value="1"/>
</dbReference>
<evidence type="ECO:0000313" key="10">
    <source>
        <dbReference type="EMBL" id="UXX80799.1"/>
    </source>
</evidence>
<gene>
    <name evidence="10" type="ORF">N7E81_06760</name>
</gene>
<name>A0ABY6D4G5_9BACT</name>
<dbReference type="InterPro" id="IPR000014">
    <property type="entry name" value="PAS"/>
</dbReference>
<dbReference type="SUPFAM" id="SSF55781">
    <property type="entry name" value="GAF domain-like"/>
    <property type="match status" value="1"/>
</dbReference>
<organism evidence="10 11">
    <name type="scientific">Reichenbachiella carrageenanivorans</name>
    <dbReference type="NCBI Taxonomy" id="2979869"/>
    <lineage>
        <taxon>Bacteria</taxon>
        <taxon>Pseudomonadati</taxon>
        <taxon>Bacteroidota</taxon>
        <taxon>Cytophagia</taxon>
        <taxon>Cytophagales</taxon>
        <taxon>Reichenbachiellaceae</taxon>
        <taxon>Reichenbachiella</taxon>
    </lineage>
</organism>
<proteinExistence type="predicted"/>
<dbReference type="RefSeq" id="WP_263052528.1">
    <property type="nucleotide sequence ID" value="NZ_CP106735.1"/>
</dbReference>
<evidence type="ECO:0000259" key="9">
    <source>
        <dbReference type="PROSITE" id="PS50113"/>
    </source>
</evidence>
<evidence type="ECO:0000259" key="7">
    <source>
        <dbReference type="PROSITE" id="PS50109"/>
    </source>
</evidence>
<keyword evidence="4" id="KW-0808">Transferase</keyword>
<evidence type="ECO:0000256" key="6">
    <source>
        <dbReference type="SAM" id="Coils"/>
    </source>
</evidence>
<feature type="domain" description="PAC" evidence="9">
    <location>
        <begin position="357"/>
        <end position="409"/>
    </location>
</feature>
<dbReference type="PROSITE" id="PS50109">
    <property type="entry name" value="HIS_KIN"/>
    <property type="match status" value="1"/>
</dbReference>
<keyword evidence="11" id="KW-1185">Reference proteome</keyword>
<dbReference type="InterPro" id="IPR052162">
    <property type="entry name" value="Sensor_kinase/Photoreceptor"/>
</dbReference>
<dbReference type="SUPFAM" id="SSF55785">
    <property type="entry name" value="PYP-like sensor domain (PAS domain)"/>
    <property type="match status" value="2"/>
</dbReference>
<dbReference type="CDD" id="cd00130">
    <property type="entry name" value="PAS"/>
    <property type="match status" value="2"/>
</dbReference>